<dbReference type="Proteomes" id="UP000886845">
    <property type="component" value="Unassembled WGS sequence"/>
</dbReference>
<dbReference type="InterPro" id="IPR037235">
    <property type="entry name" value="TRCF-like_C_D7"/>
</dbReference>
<dbReference type="Pfam" id="PF00271">
    <property type="entry name" value="Helicase_C"/>
    <property type="match status" value="1"/>
</dbReference>
<dbReference type="SMART" id="SM00490">
    <property type="entry name" value="HELICc"/>
    <property type="match status" value="1"/>
</dbReference>
<dbReference type="Pfam" id="PF03461">
    <property type="entry name" value="TRCF"/>
    <property type="match status" value="1"/>
</dbReference>
<dbReference type="NCBIfam" id="TIGR00580">
    <property type="entry name" value="mfd"/>
    <property type="match status" value="1"/>
</dbReference>
<dbReference type="InterPro" id="IPR014001">
    <property type="entry name" value="Helicase_ATP-bd"/>
</dbReference>
<evidence type="ECO:0000313" key="12">
    <source>
        <dbReference type="Proteomes" id="UP000886845"/>
    </source>
</evidence>
<gene>
    <name evidence="11" type="primary">mfd</name>
    <name evidence="11" type="ORF">IAC79_04640</name>
</gene>
<dbReference type="SUPFAM" id="SSF143517">
    <property type="entry name" value="TRCF domain-like"/>
    <property type="match status" value="1"/>
</dbReference>
<dbReference type="PROSITE" id="PS51194">
    <property type="entry name" value="HELICASE_CTER"/>
    <property type="match status" value="1"/>
</dbReference>
<dbReference type="InterPro" id="IPR005118">
    <property type="entry name" value="TRCF_C"/>
</dbReference>
<evidence type="ECO:0000256" key="7">
    <source>
        <dbReference type="ARBA" id="ARBA00023125"/>
    </source>
</evidence>
<dbReference type="Pfam" id="PF02559">
    <property type="entry name" value="CarD_TRCF_RID"/>
    <property type="match status" value="1"/>
</dbReference>
<dbReference type="GO" id="GO:0006281">
    <property type="term" value="P:DNA repair"/>
    <property type="evidence" value="ECO:0007669"/>
    <property type="project" value="UniProtKB-KW"/>
</dbReference>
<dbReference type="InterPro" id="IPR011545">
    <property type="entry name" value="DEAD/DEAH_box_helicase_dom"/>
</dbReference>
<keyword evidence="4" id="KW-0378">Hydrolase</keyword>
<dbReference type="PANTHER" id="PTHR47964:SF1">
    <property type="entry name" value="ATP-DEPENDENT DNA HELICASE HOMOLOG RECG, CHLOROPLASTIC"/>
    <property type="match status" value="1"/>
</dbReference>
<evidence type="ECO:0000259" key="10">
    <source>
        <dbReference type="PROSITE" id="PS51194"/>
    </source>
</evidence>
<keyword evidence="8" id="KW-0234">DNA repair</keyword>
<dbReference type="GO" id="GO:0016787">
    <property type="term" value="F:hydrolase activity"/>
    <property type="evidence" value="ECO:0007669"/>
    <property type="project" value="UniProtKB-KW"/>
</dbReference>
<dbReference type="InterPro" id="IPR003711">
    <property type="entry name" value="CarD-like/TRCF_RID"/>
</dbReference>
<dbReference type="SMART" id="SM00487">
    <property type="entry name" value="DEXDc"/>
    <property type="match status" value="1"/>
</dbReference>
<feature type="non-terminal residue" evidence="11">
    <location>
        <position position="1"/>
    </location>
</feature>
<dbReference type="HAMAP" id="MF_00969">
    <property type="entry name" value="TRCF"/>
    <property type="match status" value="1"/>
</dbReference>
<keyword evidence="3" id="KW-0227">DNA damage</keyword>
<evidence type="ECO:0000259" key="9">
    <source>
        <dbReference type="PROSITE" id="PS51192"/>
    </source>
</evidence>
<evidence type="ECO:0000256" key="5">
    <source>
        <dbReference type="ARBA" id="ARBA00022806"/>
    </source>
</evidence>
<comment type="caution">
    <text evidence="11">The sequence shown here is derived from an EMBL/GenBank/DDBJ whole genome shotgun (WGS) entry which is preliminary data.</text>
</comment>
<keyword evidence="7" id="KW-0238">DNA-binding</keyword>
<dbReference type="InterPro" id="IPR047112">
    <property type="entry name" value="RecG/Mfd"/>
</dbReference>
<keyword evidence="1" id="KW-0963">Cytoplasm</keyword>
<keyword evidence="6" id="KW-0067">ATP-binding</keyword>
<evidence type="ECO:0000256" key="3">
    <source>
        <dbReference type="ARBA" id="ARBA00022763"/>
    </source>
</evidence>
<dbReference type="AlphaFoldDB" id="A0A9D1NN00"/>
<dbReference type="SMART" id="SM00982">
    <property type="entry name" value="TRCF"/>
    <property type="match status" value="1"/>
</dbReference>
<dbReference type="GO" id="GO:0003678">
    <property type="term" value="F:DNA helicase activity"/>
    <property type="evidence" value="ECO:0007669"/>
    <property type="project" value="TreeGrafter"/>
</dbReference>
<dbReference type="InterPro" id="IPR001650">
    <property type="entry name" value="Helicase_C-like"/>
</dbReference>
<dbReference type="EMBL" id="DVOR01000148">
    <property type="protein sequence ID" value="HIV09383.1"/>
    <property type="molecule type" value="Genomic_DNA"/>
</dbReference>
<organism evidence="11 12">
    <name type="scientific">Candidatus Spyradenecus faecavium</name>
    <dbReference type="NCBI Taxonomy" id="2840947"/>
    <lineage>
        <taxon>Bacteria</taxon>
        <taxon>Pseudomonadati</taxon>
        <taxon>Lentisphaerota</taxon>
        <taxon>Lentisphaeria</taxon>
        <taxon>Lentisphaerales</taxon>
        <taxon>Lentisphaeraceae</taxon>
        <taxon>Lentisphaeraceae incertae sedis</taxon>
        <taxon>Candidatus Spyradenecus</taxon>
    </lineage>
</organism>
<keyword evidence="5" id="KW-0347">Helicase</keyword>
<keyword evidence="2" id="KW-0547">Nucleotide-binding</keyword>
<reference evidence="11" key="1">
    <citation type="submission" date="2020-10" db="EMBL/GenBank/DDBJ databases">
        <authorList>
            <person name="Gilroy R."/>
        </authorList>
    </citation>
    <scope>NUCLEOTIDE SEQUENCE</scope>
    <source>
        <strain evidence="11">35461</strain>
    </source>
</reference>
<dbReference type="InterPro" id="IPR027417">
    <property type="entry name" value="P-loop_NTPase"/>
</dbReference>
<evidence type="ECO:0000256" key="4">
    <source>
        <dbReference type="ARBA" id="ARBA00022801"/>
    </source>
</evidence>
<dbReference type="Gene3D" id="3.90.1150.50">
    <property type="entry name" value="Transcription-repair-coupling factor, D7 domain"/>
    <property type="match status" value="1"/>
</dbReference>
<dbReference type="CDD" id="cd17991">
    <property type="entry name" value="DEXHc_TRCF"/>
    <property type="match status" value="1"/>
</dbReference>
<evidence type="ECO:0000256" key="6">
    <source>
        <dbReference type="ARBA" id="ARBA00022840"/>
    </source>
</evidence>
<proteinExistence type="inferred from homology"/>
<sequence length="710" mass="78219">VKLLPEGLSEGFALANLKLTVVSQGDLYPTTRTWRTASRPRPIAGQRLEYAFDVEPGELVVHLEHGIGRFLGLTEIEMDGRRTEVFTLEYAGGARLHVPTTHAHLLSRYIGPNSRKVKLHSLDGKRWRSEKEAAQRGIEDLAAGLLETQARRRVMPGFAFDLSDPWIAEFEALFPWQETPDQTRVIAEVKRDMASPMAMDRLLCGDAGYGKTEVAMRAAFIAVANHKQVALLAPTTVLAEQHFATFCDRMAHFPVRIEVLSRFRTPGQRAKTRAAAAQGQVDILIGTHALLTENIPFQDLGLLIIDEEQRFGVAHKERLKSLRALVDVLTMSATPIPRTLYLSLTGARDLSLLRTPPSNRVAVETLIQRDDDAVVAAAVRRELARGGQVFYLYNRVNTIGRVHERLRRVTPEARVLVAHGRMEAADLAATMAAFARGEADILLCTTIIESGIDIPRANTILIDRADRFGLADLYQLRGRVGRSAAKGFAYLLLPGEGLIDSDARKRLQALKRHSGLGAGYAIALRDLEIRGSGNLLGAAQSGHIAAIGFGLYCQLLRRTVARLKGEALPTLIDVELSLDFLDTSPGALGPNAAALPYDYIEDDAQRMNAYRRLAEAATLPEIDALRGELADRYGRPPVAAERALRLARLRIRAAGAHLAKIEARRGLLTFYARLNHAPVRHFAHLPLPDRPADALLDHIEALLGRLPRLA</sequence>
<dbReference type="Pfam" id="PF00270">
    <property type="entry name" value="DEAD"/>
    <property type="match status" value="1"/>
</dbReference>
<dbReference type="SUPFAM" id="SSF141259">
    <property type="entry name" value="CarD-like"/>
    <property type="match status" value="1"/>
</dbReference>
<dbReference type="SMART" id="SM01058">
    <property type="entry name" value="CarD_TRCF"/>
    <property type="match status" value="1"/>
</dbReference>
<dbReference type="Gene3D" id="2.40.10.170">
    <property type="match status" value="1"/>
</dbReference>
<dbReference type="InterPro" id="IPR004576">
    <property type="entry name" value="Mfd"/>
</dbReference>
<dbReference type="SUPFAM" id="SSF52540">
    <property type="entry name" value="P-loop containing nucleoside triphosphate hydrolases"/>
    <property type="match status" value="2"/>
</dbReference>
<dbReference type="PROSITE" id="PS51192">
    <property type="entry name" value="HELICASE_ATP_BIND_1"/>
    <property type="match status" value="1"/>
</dbReference>
<evidence type="ECO:0000313" key="11">
    <source>
        <dbReference type="EMBL" id="HIV09383.1"/>
    </source>
</evidence>
<dbReference type="GO" id="GO:0003684">
    <property type="term" value="F:damaged DNA binding"/>
    <property type="evidence" value="ECO:0007669"/>
    <property type="project" value="InterPro"/>
</dbReference>
<evidence type="ECO:0000256" key="8">
    <source>
        <dbReference type="ARBA" id="ARBA00023204"/>
    </source>
</evidence>
<reference evidence="11" key="2">
    <citation type="journal article" date="2021" name="PeerJ">
        <title>Extensive microbial diversity within the chicken gut microbiome revealed by metagenomics and culture.</title>
        <authorList>
            <person name="Gilroy R."/>
            <person name="Ravi A."/>
            <person name="Getino M."/>
            <person name="Pursley I."/>
            <person name="Horton D.L."/>
            <person name="Alikhan N.F."/>
            <person name="Baker D."/>
            <person name="Gharbi K."/>
            <person name="Hall N."/>
            <person name="Watson M."/>
            <person name="Adriaenssens E.M."/>
            <person name="Foster-Nyarko E."/>
            <person name="Jarju S."/>
            <person name="Secka A."/>
            <person name="Antonio M."/>
            <person name="Oren A."/>
            <person name="Chaudhuri R.R."/>
            <person name="La Ragione R."/>
            <person name="Hildebrand F."/>
            <person name="Pallen M.J."/>
        </authorList>
    </citation>
    <scope>NUCLEOTIDE SEQUENCE</scope>
    <source>
        <strain evidence="11">35461</strain>
    </source>
</reference>
<dbReference type="Gene3D" id="3.40.50.300">
    <property type="entry name" value="P-loop containing nucleotide triphosphate hydrolases"/>
    <property type="match status" value="2"/>
</dbReference>
<evidence type="ECO:0000256" key="2">
    <source>
        <dbReference type="ARBA" id="ARBA00022741"/>
    </source>
</evidence>
<name>A0A9D1NN00_9BACT</name>
<dbReference type="InterPro" id="IPR036101">
    <property type="entry name" value="CarD-like/TRCF_RID_sf"/>
</dbReference>
<dbReference type="PANTHER" id="PTHR47964">
    <property type="entry name" value="ATP-DEPENDENT DNA HELICASE HOMOLOG RECG, CHLOROPLASTIC"/>
    <property type="match status" value="1"/>
</dbReference>
<evidence type="ECO:0000256" key="1">
    <source>
        <dbReference type="ARBA" id="ARBA00022490"/>
    </source>
</evidence>
<dbReference type="GO" id="GO:0005524">
    <property type="term" value="F:ATP binding"/>
    <property type="evidence" value="ECO:0007669"/>
    <property type="project" value="UniProtKB-KW"/>
</dbReference>
<feature type="domain" description="Helicase C-terminal" evidence="10">
    <location>
        <begin position="370"/>
        <end position="528"/>
    </location>
</feature>
<feature type="domain" description="Helicase ATP-binding" evidence="9">
    <location>
        <begin position="192"/>
        <end position="353"/>
    </location>
</feature>
<accession>A0A9D1NN00</accession>
<protein>
    <submittedName>
        <fullName evidence="11">Transcription-repair coupling factor</fullName>
    </submittedName>
</protein>